<dbReference type="AlphaFoldDB" id="A0A2G8RBF7"/>
<protein>
    <recommendedName>
        <fullName evidence="3">PPC domain-containing protein</fullName>
    </recommendedName>
</protein>
<sequence length="292" mass="30507">MSELRQITHPGPVATDRISAVPCRVTRKKVTLSAGVPLLQAMTAAVDGAAAWFDLSDLTVAKLSFVRPAPAPGDGHVAWYSAMTTLYDARIIRAGVHLGRRDGAPFAHVHGIWADRDGALHMGHLFSEDTVLDHAVNVDVLLITGAHLESAQDSETQFLLFRPVKTSEIAGPNAVLAIARPNAVIDDALVAIAGQAGLESAAIHGIGSLIGTEFATGDGISSYATEVLLTKGRLTQSGVALEAACVGFDGPYAEGPLARSRNTICVTFELLLVGDQSGAFCEGHRADAPKSA</sequence>
<dbReference type="Gene3D" id="3.30.1330.80">
    <property type="entry name" value="Hypothetical protein, similar to alpha- acetolactate decarboxylase, domain 2"/>
    <property type="match status" value="1"/>
</dbReference>
<proteinExistence type="predicted"/>
<organism evidence="1 2">
    <name type="scientific">Puniceibacterium antarcticum</name>
    <dbReference type="NCBI Taxonomy" id="1206336"/>
    <lineage>
        <taxon>Bacteria</taxon>
        <taxon>Pseudomonadati</taxon>
        <taxon>Pseudomonadota</taxon>
        <taxon>Alphaproteobacteria</taxon>
        <taxon>Rhodobacterales</taxon>
        <taxon>Paracoccaceae</taxon>
        <taxon>Puniceibacterium</taxon>
    </lineage>
</organism>
<dbReference type="EMBL" id="AWWI01000120">
    <property type="protein sequence ID" value="PIL18877.1"/>
    <property type="molecule type" value="Genomic_DNA"/>
</dbReference>
<name>A0A2G8RBF7_9RHOB</name>
<reference evidence="1 2" key="1">
    <citation type="submission" date="2013-09" db="EMBL/GenBank/DDBJ databases">
        <title>Genome sequencing of Phaeobacter antarcticus sp. nov. SM1211.</title>
        <authorList>
            <person name="Zhang X.-Y."/>
            <person name="Liu C."/>
            <person name="Chen X.-L."/>
            <person name="Xie B.-B."/>
            <person name="Qin Q.-L."/>
            <person name="Rong J.-C."/>
            <person name="Zhang Y.-Z."/>
        </authorList>
    </citation>
    <scope>NUCLEOTIDE SEQUENCE [LARGE SCALE GENOMIC DNA]</scope>
    <source>
        <strain evidence="1 2">SM1211</strain>
    </source>
</reference>
<accession>A0A2G8RBF7</accession>
<dbReference type="SUPFAM" id="SSF117856">
    <property type="entry name" value="AF0104/ALDC/Ptd012-like"/>
    <property type="match status" value="2"/>
</dbReference>
<keyword evidence="2" id="KW-1185">Reference proteome</keyword>
<dbReference type="RefSeq" id="WP_180287478.1">
    <property type="nucleotide sequence ID" value="NZ_AWWI01000120.1"/>
</dbReference>
<evidence type="ECO:0008006" key="3">
    <source>
        <dbReference type="Google" id="ProtNLM"/>
    </source>
</evidence>
<comment type="caution">
    <text evidence="1">The sequence shown here is derived from an EMBL/GenBank/DDBJ whole genome shotgun (WGS) entry which is preliminary data.</text>
</comment>
<dbReference type="Proteomes" id="UP000231259">
    <property type="component" value="Unassembled WGS sequence"/>
</dbReference>
<evidence type="ECO:0000313" key="2">
    <source>
        <dbReference type="Proteomes" id="UP000231259"/>
    </source>
</evidence>
<evidence type="ECO:0000313" key="1">
    <source>
        <dbReference type="EMBL" id="PIL18877.1"/>
    </source>
</evidence>
<gene>
    <name evidence="1" type="ORF">P775_17700</name>
</gene>